<gene>
    <name evidence="12" type="ORF">E8M01_09095</name>
</gene>
<evidence type="ECO:0000256" key="10">
    <source>
        <dbReference type="SAM" id="SignalP"/>
    </source>
</evidence>
<feature type="compositionally biased region" description="Pro residues" evidence="9">
    <location>
        <begin position="27"/>
        <end position="38"/>
    </location>
</feature>
<evidence type="ECO:0000256" key="1">
    <source>
        <dbReference type="ARBA" id="ARBA00000971"/>
    </source>
</evidence>
<reference evidence="12 13" key="1">
    <citation type="submission" date="2019-04" db="EMBL/GenBank/DDBJ databases">
        <title>Phreatobacter aquaticus sp. nov.</title>
        <authorList>
            <person name="Choi A."/>
        </authorList>
    </citation>
    <scope>NUCLEOTIDE SEQUENCE [LARGE SCALE GENOMIC DNA]</scope>
    <source>
        <strain evidence="12 13">KCTC 52518</strain>
    </source>
</reference>
<keyword evidence="8 12" id="KW-0413">Isomerase</keyword>
<evidence type="ECO:0000256" key="5">
    <source>
        <dbReference type="ARBA" id="ARBA00023110"/>
    </source>
</evidence>
<feature type="region of interest" description="Disordered" evidence="9">
    <location>
        <begin position="25"/>
        <end position="50"/>
    </location>
</feature>
<evidence type="ECO:0000313" key="12">
    <source>
        <dbReference type="EMBL" id="QCI64373.1"/>
    </source>
</evidence>
<evidence type="ECO:0000256" key="4">
    <source>
        <dbReference type="ARBA" id="ARBA00018370"/>
    </source>
</evidence>
<feature type="chain" id="PRO_5020873420" description="Parvulin-like PPIase" evidence="10">
    <location>
        <begin position="23"/>
        <end position="324"/>
    </location>
</feature>
<evidence type="ECO:0000256" key="2">
    <source>
        <dbReference type="ARBA" id="ARBA00007656"/>
    </source>
</evidence>
<organism evidence="12 13">
    <name type="scientific">Phreatobacter stygius</name>
    <dbReference type="NCBI Taxonomy" id="1940610"/>
    <lineage>
        <taxon>Bacteria</taxon>
        <taxon>Pseudomonadati</taxon>
        <taxon>Pseudomonadota</taxon>
        <taxon>Alphaproteobacteria</taxon>
        <taxon>Hyphomicrobiales</taxon>
        <taxon>Phreatobacteraceae</taxon>
        <taxon>Phreatobacter</taxon>
    </lineage>
</organism>
<feature type="domain" description="PpiC" evidence="11">
    <location>
        <begin position="161"/>
        <end position="251"/>
    </location>
</feature>
<proteinExistence type="inferred from homology"/>
<evidence type="ECO:0000313" key="13">
    <source>
        <dbReference type="Proteomes" id="UP000298781"/>
    </source>
</evidence>
<dbReference type="Pfam" id="PF13145">
    <property type="entry name" value="Rotamase_2"/>
    <property type="match status" value="1"/>
</dbReference>
<keyword evidence="10" id="KW-0732">Signal</keyword>
<evidence type="ECO:0000256" key="9">
    <source>
        <dbReference type="SAM" id="MobiDB-lite"/>
    </source>
</evidence>
<evidence type="ECO:0000259" key="11">
    <source>
        <dbReference type="PROSITE" id="PS50198"/>
    </source>
</evidence>
<accession>A0A4D7B020</accession>
<dbReference type="SUPFAM" id="SSF109998">
    <property type="entry name" value="Triger factor/SurA peptide-binding domain-like"/>
    <property type="match status" value="1"/>
</dbReference>
<comment type="catalytic activity">
    <reaction evidence="1">
        <text>[protein]-peptidylproline (omega=180) = [protein]-peptidylproline (omega=0)</text>
        <dbReference type="Rhea" id="RHEA:16237"/>
        <dbReference type="Rhea" id="RHEA-COMP:10747"/>
        <dbReference type="Rhea" id="RHEA-COMP:10748"/>
        <dbReference type="ChEBI" id="CHEBI:83833"/>
        <dbReference type="ChEBI" id="CHEBI:83834"/>
        <dbReference type="EC" id="5.2.1.8"/>
    </reaction>
</comment>
<dbReference type="InterPro" id="IPR046357">
    <property type="entry name" value="PPIase_dom_sf"/>
</dbReference>
<keyword evidence="13" id="KW-1185">Reference proteome</keyword>
<evidence type="ECO:0000256" key="6">
    <source>
        <dbReference type="ARBA" id="ARBA00030642"/>
    </source>
</evidence>
<evidence type="ECO:0000256" key="3">
    <source>
        <dbReference type="ARBA" id="ARBA00013194"/>
    </source>
</evidence>
<dbReference type="Gene3D" id="3.10.50.40">
    <property type="match status" value="1"/>
</dbReference>
<comment type="similarity">
    <text evidence="2">Belongs to the PpiC/parvulin rotamase family.</text>
</comment>
<dbReference type="PANTHER" id="PTHR47245:SF2">
    <property type="entry name" value="PEPTIDYL-PROLYL CIS-TRANS ISOMERASE HP_0175-RELATED"/>
    <property type="match status" value="1"/>
</dbReference>
<dbReference type="Proteomes" id="UP000298781">
    <property type="component" value="Chromosome"/>
</dbReference>
<sequence>MTVRLPIVLVALSMALAGPVAAQAPAPAAPARPAPSAPATPAAPAAAAPSPDRVLARVQGIEIRQADLDAAEEDIGGQATAQMNPDQKRDYLLGFVIDLTIAARAAEGRGIQNGPDFARKMVYYRNKLLVESLLAAETAARVTEAEMRKIYDEQRARITPEEEVRARHILVETEEEARAIIAQLRGGADFAALAKEKSKDPGGAEGGDLGFFTKAQMVPEFANAAFAMKPGDVSTDPVKSQFGWHIIKLEERRPRAIPTFEQVKGQIEDFLTRRAQADLVQKLRAEAQVERLVPPAAPAMPVIPGAPATPGAAPAPAAPATPRP</sequence>
<dbReference type="InterPro" id="IPR027304">
    <property type="entry name" value="Trigger_fact/SurA_dom_sf"/>
</dbReference>
<dbReference type="OrthoDB" id="14196at2"/>
<keyword evidence="5 8" id="KW-0697">Rotamase</keyword>
<dbReference type="PROSITE" id="PS50198">
    <property type="entry name" value="PPIC_PPIASE_2"/>
    <property type="match status" value="1"/>
</dbReference>
<dbReference type="InterPro" id="IPR000297">
    <property type="entry name" value="PPIase_PpiC"/>
</dbReference>
<feature type="compositionally biased region" description="Low complexity" evidence="9">
    <location>
        <begin position="299"/>
        <end position="315"/>
    </location>
</feature>
<dbReference type="GO" id="GO:0003755">
    <property type="term" value="F:peptidyl-prolyl cis-trans isomerase activity"/>
    <property type="evidence" value="ECO:0007669"/>
    <property type="project" value="UniProtKB-KW"/>
</dbReference>
<dbReference type="EMBL" id="CP039690">
    <property type="protein sequence ID" value="QCI64373.1"/>
    <property type="molecule type" value="Genomic_DNA"/>
</dbReference>
<dbReference type="SUPFAM" id="SSF54534">
    <property type="entry name" value="FKBP-like"/>
    <property type="match status" value="1"/>
</dbReference>
<feature type="signal peptide" evidence="10">
    <location>
        <begin position="1"/>
        <end position="22"/>
    </location>
</feature>
<feature type="region of interest" description="Disordered" evidence="9">
    <location>
        <begin position="297"/>
        <end position="324"/>
    </location>
</feature>
<dbReference type="InterPro" id="IPR050245">
    <property type="entry name" value="PrsA_foldase"/>
</dbReference>
<feature type="compositionally biased region" description="Low complexity" evidence="9">
    <location>
        <begin position="39"/>
        <end position="49"/>
    </location>
</feature>
<dbReference type="RefSeq" id="WP_136959827.1">
    <property type="nucleotide sequence ID" value="NZ_CP039690.1"/>
</dbReference>
<evidence type="ECO:0000256" key="8">
    <source>
        <dbReference type="PROSITE-ProRule" id="PRU00278"/>
    </source>
</evidence>
<dbReference type="PANTHER" id="PTHR47245">
    <property type="entry name" value="PEPTIDYLPROLYL ISOMERASE"/>
    <property type="match status" value="1"/>
</dbReference>
<protein>
    <recommendedName>
        <fullName evidence="4">Parvulin-like PPIase</fullName>
        <ecNumber evidence="3">5.2.1.8</ecNumber>
    </recommendedName>
    <alternativeName>
        <fullName evidence="6">Peptidyl-prolyl cis-trans isomerase plp</fullName>
    </alternativeName>
    <alternativeName>
        <fullName evidence="7">Rotamase plp</fullName>
    </alternativeName>
</protein>
<name>A0A4D7B020_9HYPH</name>
<dbReference type="KEGG" id="pstg:E8M01_09095"/>
<dbReference type="AlphaFoldDB" id="A0A4D7B020"/>
<dbReference type="EC" id="5.2.1.8" evidence="3"/>
<evidence type="ECO:0000256" key="7">
    <source>
        <dbReference type="ARBA" id="ARBA00031484"/>
    </source>
</evidence>